<dbReference type="AlphaFoldDB" id="A0A2K1Z410"/>
<protein>
    <submittedName>
        <fullName evidence="1">Uncharacterized protein</fullName>
    </submittedName>
</protein>
<reference evidence="1 2" key="1">
    <citation type="journal article" date="2006" name="Science">
        <title>The genome of black cottonwood, Populus trichocarpa (Torr. &amp; Gray).</title>
        <authorList>
            <person name="Tuskan G.A."/>
            <person name="Difazio S."/>
            <person name="Jansson S."/>
            <person name="Bohlmann J."/>
            <person name="Grigoriev I."/>
            <person name="Hellsten U."/>
            <person name="Putnam N."/>
            <person name="Ralph S."/>
            <person name="Rombauts S."/>
            <person name="Salamov A."/>
            <person name="Schein J."/>
            <person name="Sterck L."/>
            <person name="Aerts A."/>
            <person name="Bhalerao R.R."/>
            <person name="Bhalerao R.P."/>
            <person name="Blaudez D."/>
            <person name="Boerjan W."/>
            <person name="Brun A."/>
            <person name="Brunner A."/>
            <person name="Busov V."/>
            <person name="Campbell M."/>
            <person name="Carlson J."/>
            <person name="Chalot M."/>
            <person name="Chapman J."/>
            <person name="Chen G.L."/>
            <person name="Cooper D."/>
            <person name="Coutinho P.M."/>
            <person name="Couturier J."/>
            <person name="Covert S."/>
            <person name="Cronk Q."/>
            <person name="Cunningham R."/>
            <person name="Davis J."/>
            <person name="Degroeve S."/>
            <person name="Dejardin A."/>
            <person name="Depamphilis C."/>
            <person name="Detter J."/>
            <person name="Dirks B."/>
            <person name="Dubchak I."/>
            <person name="Duplessis S."/>
            <person name="Ehlting J."/>
            <person name="Ellis B."/>
            <person name="Gendler K."/>
            <person name="Goodstein D."/>
            <person name="Gribskov M."/>
            <person name="Grimwood J."/>
            <person name="Groover A."/>
            <person name="Gunter L."/>
            <person name="Hamberger B."/>
            <person name="Heinze B."/>
            <person name="Helariutta Y."/>
            <person name="Henrissat B."/>
            <person name="Holligan D."/>
            <person name="Holt R."/>
            <person name="Huang W."/>
            <person name="Islam-Faridi N."/>
            <person name="Jones S."/>
            <person name="Jones-Rhoades M."/>
            <person name="Jorgensen R."/>
            <person name="Joshi C."/>
            <person name="Kangasjarvi J."/>
            <person name="Karlsson J."/>
            <person name="Kelleher C."/>
            <person name="Kirkpatrick R."/>
            <person name="Kirst M."/>
            <person name="Kohler A."/>
            <person name="Kalluri U."/>
            <person name="Larimer F."/>
            <person name="Leebens-Mack J."/>
            <person name="Leple J.C."/>
            <person name="Locascio P."/>
            <person name="Lou Y."/>
            <person name="Lucas S."/>
            <person name="Martin F."/>
            <person name="Montanini B."/>
            <person name="Napoli C."/>
            <person name="Nelson D.R."/>
            <person name="Nelson C."/>
            <person name="Nieminen K."/>
            <person name="Nilsson O."/>
            <person name="Pereda V."/>
            <person name="Peter G."/>
            <person name="Philippe R."/>
            <person name="Pilate G."/>
            <person name="Poliakov A."/>
            <person name="Razumovskaya J."/>
            <person name="Richardson P."/>
            <person name="Rinaldi C."/>
            <person name="Ritland K."/>
            <person name="Rouze P."/>
            <person name="Ryaboy D."/>
            <person name="Schmutz J."/>
            <person name="Schrader J."/>
            <person name="Segerman B."/>
            <person name="Shin H."/>
            <person name="Siddiqui A."/>
            <person name="Sterky F."/>
            <person name="Terry A."/>
            <person name="Tsai C.J."/>
            <person name="Uberbacher E."/>
            <person name="Unneberg P."/>
            <person name="Vahala J."/>
            <person name="Wall K."/>
            <person name="Wessler S."/>
            <person name="Yang G."/>
            <person name="Yin T."/>
            <person name="Douglas C."/>
            <person name="Marra M."/>
            <person name="Sandberg G."/>
            <person name="Van de Peer Y."/>
            <person name="Rokhsar D."/>
        </authorList>
    </citation>
    <scope>NUCLEOTIDE SEQUENCE [LARGE SCALE GENOMIC DNA]</scope>
    <source>
        <strain evidence="2">cv. Nisqually</strain>
    </source>
</reference>
<name>A0A2K1Z410_POPTR</name>
<accession>A0A2K1Z410</accession>
<dbReference type="InParanoid" id="A0A2K1Z410"/>
<evidence type="ECO:0000313" key="1">
    <source>
        <dbReference type="EMBL" id="PNT20010.1"/>
    </source>
</evidence>
<proteinExistence type="predicted"/>
<gene>
    <name evidence="1" type="ORF">POPTR_009G067900</name>
</gene>
<keyword evidence="2" id="KW-1185">Reference proteome</keyword>
<sequence length="87" mass="10098">MNFLMLRQSLAHVAVSSMAKRRRDVPSSRKYFLSSRPPITKEYPFPPLSFSIKSKGFINMALLPPLTLIGFLKHLQTCFHYGMRLQR</sequence>
<dbReference type="Proteomes" id="UP000006729">
    <property type="component" value="Chromosome 9"/>
</dbReference>
<dbReference type="EMBL" id="CM009298">
    <property type="protein sequence ID" value="PNT20010.1"/>
    <property type="molecule type" value="Genomic_DNA"/>
</dbReference>
<evidence type="ECO:0000313" key="2">
    <source>
        <dbReference type="Proteomes" id="UP000006729"/>
    </source>
</evidence>
<organism evidence="1 2">
    <name type="scientific">Populus trichocarpa</name>
    <name type="common">Western balsam poplar</name>
    <name type="synonym">Populus balsamifera subsp. trichocarpa</name>
    <dbReference type="NCBI Taxonomy" id="3694"/>
    <lineage>
        <taxon>Eukaryota</taxon>
        <taxon>Viridiplantae</taxon>
        <taxon>Streptophyta</taxon>
        <taxon>Embryophyta</taxon>
        <taxon>Tracheophyta</taxon>
        <taxon>Spermatophyta</taxon>
        <taxon>Magnoliopsida</taxon>
        <taxon>eudicotyledons</taxon>
        <taxon>Gunneridae</taxon>
        <taxon>Pentapetalae</taxon>
        <taxon>rosids</taxon>
        <taxon>fabids</taxon>
        <taxon>Malpighiales</taxon>
        <taxon>Salicaceae</taxon>
        <taxon>Saliceae</taxon>
        <taxon>Populus</taxon>
    </lineage>
</organism>